<dbReference type="EMBL" id="JAXQNO010000013">
    <property type="protein sequence ID" value="KAK4785206.1"/>
    <property type="molecule type" value="Genomic_DNA"/>
</dbReference>
<dbReference type="AlphaFoldDB" id="A0AAN7R2T1"/>
<evidence type="ECO:0000313" key="1">
    <source>
        <dbReference type="EMBL" id="KAK4785206.1"/>
    </source>
</evidence>
<proteinExistence type="predicted"/>
<keyword evidence="2" id="KW-1185">Reference proteome</keyword>
<accession>A0AAN7R2T1</accession>
<sequence length="95" mass="10375">MTCNGAGTAIVILEDIVHCNSYCGIQSVAKSSKMIPGKTVSYFMFAVNLDKHLPVNKWVIPACQSGPPGKTVSYFMFAVNLDKHLPINKWVMPAC</sequence>
<organism evidence="1 2">
    <name type="scientific">Trapa natans</name>
    <name type="common">Water chestnut</name>
    <dbReference type="NCBI Taxonomy" id="22666"/>
    <lineage>
        <taxon>Eukaryota</taxon>
        <taxon>Viridiplantae</taxon>
        <taxon>Streptophyta</taxon>
        <taxon>Embryophyta</taxon>
        <taxon>Tracheophyta</taxon>
        <taxon>Spermatophyta</taxon>
        <taxon>Magnoliopsida</taxon>
        <taxon>eudicotyledons</taxon>
        <taxon>Gunneridae</taxon>
        <taxon>Pentapetalae</taxon>
        <taxon>rosids</taxon>
        <taxon>malvids</taxon>
        <taxon>Myrtales</taxon>
        <taxon>Lythraceae</taxon>
        <taxon>Trapa</taxon>
    </lineage>
</organism>
<comment type="caution">
    <text evidence="1">The sequence shown here is derived from an EMBL/GenBank/DDBJ whole genome shotgun (WGS) entry which is preliminary data.</text>
</comment>
<evidence type="ECO:0000313" key="2">
    <source>
        <dbReference type="Proteomes" id="UP001346149"/>
    </source>
</evidence>
<gene>
    <name evidence="1" type="ORF">SAY86_001895</name>
</gene>
<dbReference type="Proteomes" id="UP001346149">
    <property type="component" value="Unassembled WGS sequence"/>
</dbReference>
<protein>
    <submittedName>
        <fullName evidence="1">Uncharacterized protein</fullName>
    </submittedName>
</protein>
<name>A0AAN7R2T1_TRANT</name>
<reference evidence="1 2" key="1">
    <citation type="journal article" date="2023" name="Hortic Res">
        <title>Pangenome of water caltrop reveals structural variations and asymmetric subgenome divergence after allopolyploidization.</title>
        <authorList>
            <person name="Zhang X."/>
            <person name="Chen Y."/>
            <person name="Wang L."/>
            <person name="Yuan Y."/>
            <person name="Fang M."/>
            <person name="Shi L."/>
            <person name="Lu R."/>
            <person name="Comes H.P."/>
            <person name="Ma Y."/>
            <person name="Chen Y."/>
            <person name="Huang G."/>
            <person name="Zhou Y."/>
            <person name="Zheng Z."/>
            <person name="Qiu Y."/>
        </authorList>
    </citation>
    <scope>NUCLEOTIDE SEQUENCE [LARGE SCALE GENOMIC DNA]</scope>
    <source>
        <strain evidence="1">F231</strain>
    </source>
</reference>